<evidence type="ECO:0000313" key="2">
    <source>
        <dbReference type="EMBL" id="MPM85058.1"/>
    </source>
</evidence>
<proteinExistence type="predicted"/>
<protein>
    <recommendedName>
        <fullName evidence="3">Polysaccharide biosynthesis protein C-terminal domain-containing protein</fullName>
    </recommendedName>
</protein>
<keyword evidence="1" id="KW-0472">Membrane</keyword>
<name>A0A645D7M2_9ZZZZ</name>
<comment type="caution">
    <text evidence="2">The sequence shown here is derived from an EMBL/GenBank/DDBJ whole genome shotgun (WGS) entry which is preliminary data.</text>
</comment>
<evidence type="ECO:0000256" key="1">
    <source>
        <dbReference type="SAM" id="Phobius"/>
    </source>
</evidence>
<reference evidence="2" key="1">
    <citation type="submission" date="2019-08" db="EMBL/GenBank/DDBJ databases">
        <authorList>
            <person name="Kucharzyk K."/>
            <person name="Murdoch R.W."/>
            <person name="Higgins S."/>
            <person name="Loffler F."/>
        </authorList>
    </citation>
    <scope>NUCLEOTIDE SEQUENCE</scope>
</reference>
<keyword evidence="1" id="KW-1133">Transmembrane helix</keyword>
<dbReference type="EMBL" id="VSSQ01033460">
    <property type="protein sequence ID" value="MPM85058.1"/>
    <property type="molecule type" value="Genomic_DNA"/>
</dbReference>
<feature type="transmembrane region" description="Helical" evidence="1">
    <location>
        <begin position="65"/>
        <end position="82"/>
    </location>
</feature>
<keyword evidence="1" id="KW-0812">Transmembrane</keyword>
<accession>A0A645D7M2</accession>
<feature type="transmembrane region" description="Helical" evidence="1">
    <location>
        <begin position="88"/>
        <end position="107"/>
    </location>
</feature>
<evidence type="ECO:0008006" key="3">
    <source>
        <dbReference type="Google" id="ProtNLM"/>
    </source>
</evidence>
<gene>
    <name evidence="2" type="ORF">SDC9_132135</name>
</gene>
<organism evidence="2">
    <name type="scientific">bioreactor metagenome</name>
    <dbReference type="NCBI Taxonomy" id="1076179"/>
    <lineage>
        <taxon>unclassified sequences</taxon>
        <taxon>metagenomes</taxon>
        <taxon>ecological metagenomes</taxon>
    </lineage>
</organism>
<sequence length="121" mass="12766">MGAVGVLIVLDVTGLLGFVFGEAWRTTPMLLPLLAASAWRAASLPTTITFTSLRRAGRARLMTGLRALSAVLTFGLAMAGVLSGQLTLVFVGLLVAELASAVLYEVVHRRVLGRSSYRGAH</sequence>
<dbReference type="AlphaFoldDB" id="A0A645D7M2"/>